<name>A0A0F9KZ41_9ZZZZ</name>
<proteinExistence type="predicted"/>
<protein>
    <recommendedName>
        <fullName evidence="2">Peptidase S74 domain-containing protein</fullName>
    </recommendedName>
</protein>
<sequence>MSLEAVYSAPTVAGGDWTPPSDDGAALGTTDLKWSDVFLALGGVVNFNNGDVTLTHAAGKLTLGGDGSVEFDFNNHEMTNVDINSGTIDGISSLTSSGDLDIGAHDFRAATLTADGLTSGRVVIATTNGRLTDDADLLFSGSTLSVGLAGASTGIFNLSGVTSGVVSITVAAAAGTYTLTLPTDNGGVSEFLQTNGSGVLTWAVSAGTYVDADAIAAVEGEATLALSGTLSVPEGKSILLGEEATSYQGATLGLRVATNVDSRRVAVFAHYQADDTMGFILALAKSQSDTQGTLAYPGADSILGQFVFAGADEDGSRFEPGAEIRGVATELWTATASGSKLEFYTTDNATLINDLRLTIDQDGSLTATNGGSLTGTWSDLGTVTTVIISGGTITAGTIDATTDFTIGTLVITDDTLTFGGAGSITGLSTMSMTSVGDMTFNPTGGFDITLTDDESGSIDFANSAVTYYRIDTRNTAAAVEAHVFNTEAPTIASVAGTHYHLVALQSFTWTLTGGTNITTPIDGFSLRILQPVIDSADATTITQLSTLYVPSADVSDAEITVTRNLAAEIDGPLLLTNSIFAEATPTEGTSGEQLESAGAGAVVIWATAGSRREYKDIGSEFTDTAEALAALVATPVYNFKYPQPVYVDVPEVHSEADARGELVDTTVMVPRLVGERKLSTGDYDTDYVGVMAEDAPWAMHHGGRMLNPINTFGYTTLAIKELDKRLTAIGA</sequence>
<dbReference type="EMBL" id="LAZR01007174">
    <property type="protein sequence ID" value="KKM86968.1"/>
    <property type="molecule type" value="Genomic_DNA"/>
</dbReference>
<comment type="caution">
    <text evidence="1">The sequence shown here is derived from an EMBL/GenBank/DDBJ whole genome shotgun (WGS) entry which is preliminary data.</text>
</comment>
<organism evidence="1">
    <name type="scientific">marine sediment metagenome</name>
    <dbReference type="NCBI Taxonomy" id="412755"/>
    <lineage>
        <taxon>unclassified sequences</taxon>
        <taxon>metagenomes</taxon>
        <taxon>ecological metagenomes</taxon>
    </lineage>
</organism>
<reference evidence="1" key="1">
    <citation type="journal article" date="2015" name="Nature">
        <title>Complex archaea that bridge the gap between prokaryotes and eukaryotes.</title>
        <authorList>
            <person name="Spang A."/>
            <person name="Saw J.H."/>
            <person name="Jorgensen S.L."/>
            <person name="Zaremba-Niedzwiedzka K."/>
            <person name="Martijn J."/>
            <person name="Lind A.E."/>
            <person name="van Eijk R."/>
            <person name="Schleper C."/>
            <person name="Guy L."/>
            <person name="Ettema T.J."/>
        </authorList>
    </citation>
    <scope>NUCLEOTIDE SEQUENCE</scope>
</reference>
<evidence type="ECO:0000313" key="1">
    <source>
        <dbReference type="EMBL" id="KKM86968.1"/>
    </source>
</evidence>
<evidence type="ECO:0008006" key="2">
    <source>
        <dbReference type="Google" id="ProtNLM"/>
    </source>
</evidence>
<accession>A0A0F9KZ41</accession>
<gene>
    <name evidence="1" type="ORF">LCGC14_1273720</name>
</gene>
<dbReference type="AlphaFoldDB" id="A0A0F9KZ41"/>